<dbReference type="OMA" id="THKQPDL"/>
<proteinExistence type="predicted"/>
<keyword evidence="3" id="KW-1185">Reference proteome</keyword>
<accession>A0A8T2V7T6</accession>
<name>A0A8T2V7T6_CERRI</name>
<dbReference type="PANTHER" id="PTHR22895:SF0">
    <property type="entry name" value="ARMADILLO REPEAT-CONTAINING PROTEIN 6"/>
    <property type="match status" value="1"/>
</dbReference>
<evidence type="ECO:0000256" key="1">
    <source>
        <dbReference type="ARBA" id="ARBA00022737"/>
    </source>
</evidence>
<dbReference type="SMART" id="SM00185">
    <property type="entry name" value="ARM"/>
    <property type="match status" value="5"/>
</dbReference>
<dbReference type="EMBL" id="CM035409">
    <property type="protein sequence ID" value="KAH7440369.1"/>
    <property type="molecule type" value="Genomic_DNA"/>
</dbReference>
<dbReference type="AlphaFoldDB" id="A0A8T2V7T6"/>
<sequence>MTSSRKGLQISQEAFDAVVKENMEDFGMDLQEALQDAIHTFKLQGADLKGIITDGSKDENPTNAPVVEIIKELQNASSGAGAITIGHVQNTLHKFHSLCKEGGINTISIAGRHGGVEASISLVRALDDRSVMNLVLEVLSVLTEDTENMGKFKGNGGLQLLMSVLKDLNKDNNTIRHACTLLSSAAKGDEVSKEQFMDLNAAEVLPKLIKECMNDGNLVIFLCNAFRALVTSDDSRVVASKAFMNARTFAENGMVEALLLASSQLQGSSSAITSICMALKSLAVNENICKSIAEQKGIDFILQVMAESIKICDKSVAKSACSFLSQLAGSDDNKEFIVMSGGLERLISITSYFSDDPSVLQEAFTVVTALSLRSPQNALKAVQVGALDIVAEAMECHPAAGTMQRQACLLLRNFAVRSSEIRSAVLEKGLESLIRQAKRMHASCKDAASAALRDLGFNDYND</sequence>
<dbReference type="Gene3D" id="1.25.10.10">
    <property type="entry name" value="Leucine-rich Repeat Variant"/>
    <property type="match status" value="1"/>
</dbReference>
<keyword evidence="1" id="KW-0677">Repeat</keyword>
<gene>
    <name evidence="2" type="ORF">KP509_04G104100</name>
</gene>
<dbReference type="OrthoDB" id="449062at2759"/>
<dbReference type="Proteomes" id="UP000825935">
    <property type="component" value="Chromosome 4"/>
</dbReference>
<protein>
    <recommendedName>
        <fullName evidence="4">Armadillo repeat-containing protein 6</fullName>
    </recommendedName>
</protein>
<dbReference type="InterPro" id="IPR016024">
    <property type="entry name" value="ARM-type_fold"/>
</dbReference>
<evidence type="ECO:0000313" key="3">
    <source>
        <dbReference type="Proteomes" id="UP000825935"/>
    </source>
</evidence>
<evidence type="ECO:0000313" key="2">
    <source>
        <dbReference type="EMBL" id="KAH7440369.1"/>
    </source>
</evidence>
<comment type="caution">
    <text evidence="2">The sequence shown here is derived from an EMBL/GenBank/DDBJ whole genome shotgun (WGS) entry which is preliminary data.</text>
</comment>
<dbReference type="SUPFAM" id="SSF48371">
    <property type="entry name" value="ARM repeat"/>
    <property type="match status" value="1"/>
</dbReference>
<dbReference type="PANTHER" id="PTHR22895">
    <property type="entry name" value="ARMADILLO REPEAT-CONTAINING PROTEIN 6"/>
    <property type="match status" value="1"/>
</dbReference>
<dbReference type="InterPro" id="IPR000225">
    <property type="entry name" value="Armadillo"/>
</dbReference>
<organism evidence="2 3">
    <name type="scientific">Ceratopteris richardii</name>
    <name type="common">Triangle waterfern</name>
    <dbReference type="NCBI Taxonomy" id="49495"/>
    <lineage>
        <taxon>Eukaryota</taxon>
        <taxon>Viridiplantae</taxon>
        <taxon>Streptophyta</taxon>
        <taxon>Embryophyta</taxon>
        <taxon>Tracheophyta</taxon>
        <taxon>Polypodiopsida</taxon>
        <taxon>Polypodiidae</taxon>
        <taxon>Polypodiales</taxon>
        <taxon>Pteridineae</taxon>
        <taxon>Pteridaceae</taxon>
        <taxon>Parkerioideae</taxon>
        <taxon>Ceratopteris</taxon>
    </lineage>
</organism>
<evidence type="ECO:0008006" key="4">
    <source>
        <dbReference type="Google" id="ProtNLM"/>
    </source>
</evidence>
<dbReference type="InterPro" id="IPR011989">
    <property type="entry name" value="ARM-like"/>
</dbReference>
<reference evidence="2" key="1">
    <citation type="submission" date="2021-08" db="EMBL/GenBank/DDBJ databases">
        <title>WGS assembly of Ceratopteris richardii.</title>
        <authorList>
            <person name="Marchant D.B."/>
            <person name="Chen G."/>
            <person name="Jenkins J."/>
            <person name="Shu S."/>
            <person name="Leebens-Mack J."/>
            <person name="Grimwood J."/>
            <person name="Schmutz J."/>
            <person name="Soltis P."/>
            <person name="Soltis D."/>
            <person name="Chen Z.-H."/>
        </authorList>
    </citation>
    <scope>NUCLEOTIDE SEQUENCE</scope>
    <source>
        <strain evidence="2">Whitten #5841</strain>
        <tissue evidence="2">Leaf</tissue>
    </source>
</reference>